<feature type="domain" description="Major facilitator superfamily (MFS) profile" evidence="5">
    <location>
        <begin position="460"/>
        <end position="661"/>
    </location>
</feature>
<feature type="transmembrane region" description="Helical" evidence="4">
    <location>
        <begin position="460"/>
        <end position="486"/>
    </location>
</feature>
<comment type="caution">
    <text evidence="6">The sequence shown here is derived from an EMBL/GenBank/DDBJ whole genome shotgun (WGS) entry which is preliminary data.</text>
</comment>
<dbReference type="SUPFAM" id="SSF103473">
    <property type="entry name" value="MFS general substrate transporter"/>
    <property type="match status" value="1"/>
</dbReference>
<feature type="transmembrane region" description="Helical" evidence="4">
    <location>
        <begin position="523"/>
        <end position="543"/>
    </location>
</feature>
<keyword evidence="4" id="KW-0812">Transmembrane</keyword>
<evidence type="ECO:0000313" key="6">
    <source>
        <dbReference type="EMBL" id="KAJ2806806.1"/>
    </source>
</evidence>
<gene>
    <name evidence="6" type="ORF">H4R20_001543</name>
</gene>
<feature type="region of interest" description="Disordered" evidence="3">
    <location>
        <begin position="189"/>
        <end position="224"/>
    </location>
</feature>
<evidence type="ECO:0000256" key="3">
    <source>
        <dbReference type="SAM" id="MobiDB-lite"/>
    </source>
</evidence>
<feature type="region of interest" description="Disordered" evidence="3">
    <location>
        <begin position="1"/>
        <end position="161"/>
    </location>
</feature>
<organism evidence="6 7">
    <name type="scientific">Coemansia guatemalensis</name>
    <dbReference type="NCBI Taxonomy" id="2761395"/>
    <lineage>
        <taxon>Eukaryota</taxon>
        <taxon>Fungi</taxon>
        <taxon>Fungi incertae sedis</taxon>
        <taxon>Zoopagomycota</taxon>
        <taxon>Kickxellomycotina</taxon>
        <taxon>Kickxellomycetes</taxon>
        <taxon>Kickxellales</taxon>
        <taxon>Kickxellaceae</taxon>
        <taxon>Coemansia</taxon>
    </lineage>
</organism>
<keyword evidence="4" id="KW-0472">Membrane</keyword>
<dbReference type="InterPro" id="IPR050327">
    <property type="entry name" value="Proton-linked_MCT"/>
</dbReference>
<feature type="transmembrane region" description="Helical" evidence="4">
    <location>
        <begin position="326"/>
        <end position="346"/>
    </location>
</feature>
<protein>
    <recommendedName>
        <fullName evidence="5">Major facilitator superfamily (MFS) profile domain-containing protein</fullName>
    </recommendedName>
</protein>
<dbReference type="InterPro" id="IPR020846">
    <property type="entry name" value="MFS_dom"/>
</dbReference>
<evidence type="ECO:0000256" key="1">
    <source>
        <dbReference type="ARBA" id="ARBA00004141"/>
    </source>
</evidence>
<dbReference type="OrthoDB" id="6499973at2759"/>
<feature type="transmembrane region" description="Helical" evidence="4">
    <location>
        <begin position="549"/>
        <end position="573"/>
    </location>
</feature>
<feature type="transmembrane region" description="Helical" evidence="4">
    <location>
        <begin position="617"/>
        <end position="641"/>
    </location>
</feature>
<dbReference type="EMBL" id="JANBUO010000158">
    <property type="protein sequence ID" value="KAJ2806806.1"/>
    <property type="molecule type" value="Genomic_DNA"/>
</dbReference>
<keyword evidence="4" id="KW-1133">Transmembrane helix</keyword>
<accession>A0A9W8I5M8</accession>
<evidence type="ECO:0000256" key="2">
    <source>
        <dbReference type="ARBA" id="ARBA00006727"/>
    </source>
</evidence>
<feature type="transmembrane region" description="Helical" evidence="4">
    <location>
        <begin position="387"/>
        <end position="411"/>
    </location>
</feature>
<feature type="transmembrane region" description="Helical" evidence="4">
    <location>
        <begin position="242"/>
        <end position="264"/>
    </location>
</feature>
<dbReference type="PROSITE" id="PS50850">
    <property type="entry name" value="MFS"/>
    <property type="match status" value="1"/>
</dbReference>
<dbReference type="GO" id="GO:0016020">
    <property type="term" value="C:membrane"/>
    <property type="evidence" value="ECO:0007669"/>
    <property type="project" value="UniProtKB-SubCell"/>
</dbReference>
<feature type="compositionally biased region" description="Basic and acidic residues" evidence="3">
    <location>
        <begin position="210"/>
        <end position="224"/>
    </location>
</feature>
<feature type="compositionally biased region" description="Polar residues" evidence="3">
    <location>
        <begin position="1"/>
        <end position="20"/>
    </location>
</feature>
<feature type="transmembrane region" description="Helical" evidence="4">
    <location>
        <begin position="352"/>
        <end position="375"/>
    </location>
</feature>
<evidence type="ECO:0000259" key="5">
    <source>
        <dbReference type="PROSITE" id="PS50850"/>
    </source>
</evidence>
<dbReference type="GO" id="GO:0022857">
    <property type="term" value="F:transmembrane transporter activity"/>
    <property type="evidence" value="ECO:0007669"/>
    <property type="project" value="InterPro"/>
</dbReference>
<dbReference type="InterPro" id="IPR036259">
    <property type="entry name" value="MFS_trans_sf"/>
</dbReference>
<comment type="subcellular location">
    <subcellularLocation>
        <location evidence="1">Membrane</location>
        <topology evidence="1">Multi-pass membrane protein</topology>
    </subcellularLocation>
</comment>
<reference evidence="6" key="1">
    <citation type="submission" date="2022-07" db="EMBL/GenBank/DDBJ databases">
        <title>Phylogenomic reconstructions and comparative analyses of Kickxellomycotina fungi.</title>
        <authorList>
            <person name="Reynolds N.K."/>
            <person name="Stajich J.E."/>
            <person name="Barry K."/>
            <person name="Grigoriev I.V."/>
            <person name="Crous P."/>
            <person name="Smith M.E."/>
        </authorList>
    </citation>
    <scope>NUCLEOTIDE SEQUENCE</scope>
    <source>
        <strain evidence="6">NRRL 1565</strain>
    </source>
</reference>
<comment type="similarity">
    <text evidence="2">Belongs to the major facilitator superfamily. Monocarboxylate porter (TC 2.A.1.13) family.</text>
</comment>
<proteinExistence type="inferred from homology"/>
<name>A0A9W8I5M8_9FUNG</name>
<evidence type="ECO:0000313" key="7">
    <source>
        <dbReference type="Proteomes" id="UP001140094"/>
    </source>
</evidence>
<dbReference type="PANTHER" id="PTHR11360:SF284">
    <property type="entry name" value="EG:103B4.3 PROTEIN-RELATED"/>
    <property type="match status" value="1"/>
</dbReference>
<feature type="transmembrane region" description="Helical" evidence="4">
    <location>
        <begin position="498"/>
        <end position="516"/>
    </location>
</feature>
<feature type="transmembrane region" description="Helical" evidence="4">
    <location>
        <begin position="417"/>
        <end position="439"/>
    </location>
</feature>
<dbReference type="AlphaFoldDB" id="A0A9W8I5M8"/>
<evidence type="ECO:0000256" key="4">
    <source>
        <dbReference type="SAM" id="Phobius"/>
    </source>
</evidence>
<sequence length="661" mass="70961">MKRSISNPDRRSASTANSAKSAVELYREWLDTVSSGSEDENDDEPSTSSRDLTRPISPQDPVNRPQMISPRKQLRPLPSAHDQTQDYPAPPSKAHRRQMSPSRILRGPRKLMTQMSFRSMLSSPSPHPQPAPPSESSNNNSQSENNNRRSRRQSSMGTLFSDAWITRPGKVHKSAKVIAPTDSRQTLYDIPLDSERPQPFANSADSSDTIEEKPMWRDDEKPRRRRGSVDWDFHRVDSPHGWWVVAWAFLACSVSLSTLVNYPIYEAYYTATARQADPASLTDPARGQDLFAGIHPPSTYAVLIGSLMSGFAALGSLGAGVASDVLGMRICAVAGTLVLSVGLLASSFLARLWALCITQGVVSGIGIALLALPAYTAPAHWFDRHRALSTGVAAAGTGIGVLALTPAYRAILQHRGLAISLYVQTLVTLALGLISAFGLRPRVNLHAPAVMRWRRALGDLRILALMAMALFAAAARFAQLLCLPVFARTAGAENDIGGVVYAVGAALLVGMVLGGTAADKSGYIAGLGLSELILGLFTLALYTPSTSIAPLYVFSVVFGLTTGTLASVLPAAIAQMFGMQRLATTTGLVLSACAPALLATAPAAIRFNQLAIEGSSVAWLSAISGVFSIVAGFLGLMLPVLQRRYVKLFTRKETSYAWPHK</sequence>
<feature type="transmembrane region" description="Helical" evidence="4">
    <location>
        <begin position="300"/>
        <end position="319"/>
    </location>
</feature>
<feature type="transmembrane region" description="Helical" evidence="4">
    <location>
        <begin position="585"/>
        <end position="605"/>
    </location>
</feature>
<dbReference type="InterPro" id="IPR011701">
    <property type="entry name" value="MFS"/>
</dbReference>
<keyword evidence="7" id="KW-1185">Reference proteome</keyword>
<feature type="compositionally biased region" description="Low complexity" evidence="3">
    <location>
        <begin position="134"/>
        <end position="145"/>
    </location>
</feature>
<dbReference type="Gene3D" id="1.20.1250.20">
    <property type="entry name" value="MFS general substrate transporter like domains"/>
    <property type="match status" value="2"/>
</dbReference>
<dbReference type="PANTHER" id="PTHR11360">
    <property type="entry name" value="MONOCARBOXYLATE TRANSPORTER"/>
    <property type="match status" value="1"/>
</dbReference>
<dbReference type="Pfam" id="PF07690">
    <property type="entry name" value="MFS_1"/>
    <property type="match status" value="1"/>
</dbReference>
<dbReference type="Proteomes" id="UP001140094">
    <property type="component" value="Unassembled WGS sequence"/>
</dbReference>